<dbReference type="SMART" id="SM00239">
    <property type="entry name" value="C2"/>
    <property type="match status" value="2"/>
</dbReference>
<dbReference type="AlphaFoldDB" id="H2ZD99"/>
<keyword evidence="3" id="KW-1185">Reference proteome</keyword>
<dbReference type="GO" id="GO:0005543">
    <property type="term" value="F:phospholipid binding"/>
    <property type="evidence" value="ECO:0007669"/>
    <property type="project" value="TreeGrafter"/>
</dbReference>
<dbReference type="InterPro" id="IPR035892">
    <property type="entry name" value="C2_domain_sf"/>
</dbReference>
<proteinExistence type="predicted"/>
<dbReference type="InterPro" id="IPR000008">
    <property type="entry name" value="C2_dom"/>
</dbReference>
<dbReference type="OMA" id="EADEQHW"/>
<organism evidence="2 3">
    <name type="scientific">Ciona savignyi</name>
    <name type="common">Pacific transparent sea squirt</name>
    <dbReference type="NCBI Taxonomy" id="51511"/>
    <lineage>
        <taxon>Eukaryota</taxon>
        <taxon>Metazoa</taxon>
        <taxon>Chordata</taxon>
        <taxon>Tunicata</taxon>
        <taxon>Ascidiacea</taxon>
        <taxon>Phlebobranchia</taxon>
        <taxon>Cionidae</taxon>
        <taxon>Ciona</taxon>
    </lineage>
</organism>
<dbReference type="PANTHER" id="PTHR46129">
    <property type="entry name" value="SYNAPTOTAGMIN 14, ISOFORM D"/>
    <property type="match status" value="1"/>
</dbReference>
<dbReference type="Proteomes" id="UP000007875">
    <property type="component" value="Unassembled WGS sequence"/>
</dbReference>
<dbReference type="InterPro" id="IPR043541">
    <property type="entry name" value="SYT14/14L/16"/>
</dbReference>
<dbReference type="STRING" id="51511.ENSCSAVP00000015565"/>
<dbReference type="Gene3D" id="2.60.40.150">
    <property type="entry name" value="C2 domain"/>
    <property type="match status" value="2"/>
</dbReference>
<evidence type="ECO:0000313" key="3">
    <source>
        <dbReference type="Proteomes" id="UP000007875"/>
    </source>
</evidence>
<dbReference type="HOGENOM" id="CLU_023008_6_0_1"/>
<dbReference type="Pfam" id="PF00168">
    <property type="entry name" value="C2"/>
    <property type="match status" value="2"/>
</dbReference>
<reference evidence="2" key="3">
    <citation type="submission" date="2025-09" db="UniProtKB">
        <authorList>
            <consortium name="Ensembl"/>
        </authorList>
    </citation>
    <scope>IDENTIFICATION</scope>
</reference>
<sequence>MSSSMLEEDEVAVAIAAKPKSLDGESISLSMDSGLPISACGMIDIALQYSLSDRKLQITIIEAKELPSKDRGGASIIQVRAVMLPAKRKRYKTKVQHINAPRFAETFKISQVSPEDLRRMGLRLRLYGIGQVRDRLIGETTVRFDELNLIREPQLTVTLQLEPRTNVNRGDNYELSGMKEYVDSSSVATLTHGGSLPEILLALAYNQMTGRLSVEVVKGSHFRNLALPKPPDTFVKLVLLNSSCQEMAQSKTTVRRSQPNPVFKETFYFQIALFQLSEVSLMVSVYCSKTIKKKEMLGWISLGQNSSSEADEQHWVEMKEAKGSTVSRWHTLIES</sequence>
<evidence type="ECO:0000313" key="2">
    <source>
        <dbReference type="Ensembl" id="ENSCSAVP00000015565.1"/>
    </source>
</evidence>
<feature type="domain" description="C2" evidence="1">
    <location>
        <begin position="195"/>
        <end position="330"/>
    </location>
</feature>
<feature type="domain" description="C2" evidence="1">
    <location>
        <begin position="39"/>
        <end position="157"/>
    </location>
</feature>
<protein>
    <recommendedName>
        <fullName evidence="1">C2 domain-containing protein</fullName>
    </recommendedName>
</protein>
<dbReference type="InParanoid" id="H2ZD99"/>
<dbReference type="eggNOG" id="KOG1028">
    <property type="taxonomic scope" value="Eukaryota"/>
</dbReference>
<dbReference type="GeneTree" id="ENSGT00940000168723"/>
<evidence type="ECO:0000259" key="1">
    <source>
        <dbReference type="PROSITE" id="PS50004"/>
    </source>
</evidence>
<reference evidence="3" key="1">
    <citation type="submission" date="2003-08" db="EMBL/GenBank/DDBJ databases">
        <authorList>
            <person name="Birren B."/>
            <person name="Nusbaum C."/>
            <person name="Abebe A."/>
            <person name="Abouelleil A."/>
            <person name="Adekoya E."/>
            <person name="Ait-zahra M."/>
            <person name="Allen N."/>
            <person name="Allen T."/>
            <person name="An P."/>
            <person name="Anderson M."/>
            <person name="Anderson S."/>
            <person name="Arachchi H."/>
            <person name="Armbruster J."/>
            <person name="Bachantsang P."/>
            <person name="Baldwin J."/>
            <person name="Barry A."/>
            <person name="Bayul T."/>
            <person name="Blitshsteyn B."/>
            <person name="Bloom T."/>
            <person name="Blye J."/>
            <person name="Boguslavskiy L."/>
            <person name="Borowsky M."/>
            <person name="Boukhgalter B."/>
            <person name="Brunache A."/>
            <person name="Butler J."/>
            <person name="Calixte N."/>
            <person name="Calvo S."/>
            <person name="Camarata J."/>
            <person name="Campo K."/>
            <person name="Chang J."/>
            <person name="Cheshatsang Y."/>
            <person name="Citroen M."/>
            <person name="Collymore A."/>
            <person name="Considine T."/>
            <person name="Cook A."/>
            <person name="Cooke P."/>
            <person name="Corum B."/>
            <person name="Cuomo C."/>
            <person name="David R."/>
            <person name="Dawoe T."/>
            <person name="Degray S."/>
            <person name="Dodge S."/>
            <person name="Dooley K."/>
            <person name="Dorje P."/>
            <person name="Dorjee K."/>
            <person name="Dorris L."/>
            <person name="Duffey N."/>
            <person name="Dupes A."/>
            <person name="Elkins T."/>
            <person name="Engels R."/>
            <person name="Erickson J."/>
            <person name="Farina A."/>
            <person name="Faro S."/>
            <person name="Ferreira P."/>
            <person name="Fischer H."/>
            <person name="Fitzgerald M."/>
            <person name="Foley K."/>
            <person name="Gage D."/>
            <person name="Galagan J."/>
            <person name="Gearin G."/>
            <person name="Gnerre S."/>
            <person name="Gnirke A."/>
            <person name="Goyette A."/>
            <person name="Graham J."/>
            <person name="Grandbois E."/>
            <person name="Gyaltsen K."/>
            <person name="Hafez N."/>
            <person name="Hagopian D."/>
            <person name="Hagos B."/>
            <person name="Hall J."/>
            <person name="Hatcher B."/>
            <person name="Heller A."/>
            <person name="Higgins H."/>
            <person name="Honan T."/>
            <person name="Horn A."/>
            <person name="Houde N."/>
            <person name="Hughes L."/>
            <person name="Hulme W."/>
            <person name="Husby E."/>
            <person name="Iliev I."/>
            <person name="Jaffe D."/>
            <person name="Jones C."/>
            <person name="Kamal M."/>
            <person name="Kamat A."/>
            <person name="Kamvysselis M."/>
            <person name="Karlsson E."/>
            <person name="Kells C."/>
            <person name="Kieu A."/>
            <person name="Kisner P."/>
            <person name="Kodira C."/>
            <person name="Kulbokas E."/>
            <person name="Labutti K."/>
            <person name="Lama D."/>
            <person name="Landers T."/>
            <person name="Leger J."/>
            <person name="Levine S."/>
            <person name="Lewis D."/>
            <person name="Lewis T."/>
            <person name="Lindblad-toh K."/>
            <person name="Liu X."/>
            <person name="Lokyitsang T."/>
            <person name="Lokyitsang Y."/>
            <person name="Lucien O."/>
            <person name="Lui A."/>
            <person name="Ma L.J."/>
            <person name="Mabbitt R."/>
            <person name="Macdonald J."/>
            <person name="Maclean C."/>
            <person name="Major J."/>
            <person name="Manning J."/>
            <person name="Marabella R."/>
            <person name="Maru K."/>
            <person name="Matthews C."/>
            <person name="Mauceli E."/>
            <person name="Mccarthy M."/>
            <person name="Mcdonough S."/>
            <person name="Mcghee T."/>
            <person name="Meldrim J."/>
            <person name="Meneus L."/>
            <person name="Mesirov J."/>
            <person name="Mihalev A."/>
            <person name="Mihova T."/>
            <person name="Mikkelsen T."/>
            <person name="Mlenga V."/>
            <person name="Moru K."/>
            <person name="Mozes J."/>
            <person name="Mulrain L."/>
            <person name="Munson G."/>
            <person name="Naylor J."/>
            <person name="Newes C."/>
            <person name="Nguyen C."/>
            <person name="Nguyen N."/>
            <person name="Nguyen T."/>
            <person name="Nicol R."/>
            <person name="Nielsen C."/>
            <person name="Nizzari M."/>
            <person name="Norbu C."/>
            <person name="Norbu N."/>
            <person name="O'donnell P."/>
            <person name="Okoawo O."/>
            <person name="O'leary S."/>
            <person name="Omotosho B."/>
            <person name="O'neill K."/>
            <person name="Osman S."/>
            <person name="Parker S."/>
            <person name="Perrin D."/>
            <person name="Phunkhang P."/>
            <person name="Piqani B."/>
            <person name="Purcell S."/>
            <person name="Rachupka T."/>
            <person name="Ramasamy U."/>
            <person name="Rameau R."/>
            <person name="Ray V."/>
            <person name="Raymond C."/>
            <person name="Retta R."/>
            <person name="Richardson S."/>
            <person name="Rise C."/>
            <person name="Rodriguez J."/>
            <person name="Rogers J."/>
            <person name="Rogov P."/>
            <person name="Rutman M."/>
            <person name="Schupbach R."/>
            <person name="Seaman C."/>
            <person name="Settipalli S."/>
            <person name="Sharpe T."/>
            <person name="Sheridan J."/>
            <person name="Sherpa N."/>
            <person name="Shi J."/>
            <person name="Smirnov S."/>
            <person name="Smith C."/>
            <person name="Sougnez C."/>
            <person name="Spencer B."/>
            <person name="Stalker J."/>
            <person name="Stange-thomann N."/>
            <person name="Stavropoulos S."/>
            <person name="Stetson K."/>
            <person name="Stone C."/>
            <person name="Stone S."/>
            <person name="Stubbs M."/>
            <person name="Talamas J."/>
            <person name="Tchuinga P."/>
            <person name="Tenzing P."/>
            <person name="Tesfaye S."/>
            <person name="Theodore J."/>
            <person name="Thoulutsang Y."/>
            <person name="Topham K."/>
            <person name="Towey S."/>
            <person name="Tsamla T."/>
            <person name="Tsomo N."/>
            <person name="Vallee D."/>
            <person name="Vassiliev H."/>
            <person name="Venkataraman V."/>
            <person name="Vinson J."/>
            <person name="Vo A."/>
            <person name="Wade C."/>
            <person name="Wang S."/>
            <person name="Wangchuk T."/>
            <person name="Wangdi T."/>
            <person name="Whittaker C."/>
            <person name="Wilkinson J."/>
            <person name="Wu Y."/>
            <person name="Wyman D."/>
            <person name="Yadav S."/>
            <person name="Yang S."/>
            <person name="Yang X."/>
            <person name="Yeager S."/>
            <person name="Yee E."/>
            <person name="Young G."/>
            <person name="Zainoun J."/>
            <person name="Zembeck L."/>
            <person name="Zimmer A."/>
            <person name="Zody M."/>
            <person name="Lander E."/>
        </authorList>
    </citation>
    <scope>NUCLEOTIDE SEQUENCE [LARGE SCALE GENOMIC DNA]</scope>
</reference>
<accession>H2ZD99</accession>
<dbReference type="Ensembl" id="ENSCSAVT00000015743.1">
    <property type="protein sequence ID" value="ENSCSAVP00000015565.1"/>
    <property type="gene ID" value="ENSCSAVG00000009138.1"/>
</dbReference>
<name>H2ZD99_CIOSA</name>
<dbReference type="PANTHER" id="PTHR46129:SF2">
    <property type="entry name" value="SYNAPTOTAGMIN 14, ISOFORM D"/>
    <property type="match status" value="1"/>
</dbReference>
<dbReference type="PROSITE" id="PS50004">
    <property type="entry name" value="C2"/>
    <property type="match status" value="2"/>
</dbReference>
<dbReference type="SUPFAM" id="SSF49562">
    <property type="entry name" value="C2 domain (Calcium/lipid-binding domain, CaLB)"/>
    <property type="match status" value="2"/>
</dbReference>
<dbReference type="CDD" id="cd08408">
    <property type="entry name" value="C2B_Synaptotagmin-14_16"/>
    <property type="match status" value="1"/>
</dbReference>
<reference evidence="2" key="2">
    <citation type="submission" date="2025-08" db="UniProtKB">
        <authorList>
            <consortium name="Ensembl"/>
        </authorList>
    </citation>
    <scope>IDENTIFICATION</scope>
</reference>
<dbReference type="FunFam" id="2.60.40.150:FF:000062">
    <property type="entry name" value="synaptotagmin-14 isoform X1"/>
    <property type="match status" value="1"/>
</dbReference>